<dbReference type="GO" id="GO:0006631">
    <property type="term" value="P:fatty acid metabolic process"/>
    <property type="evidence" value="ECO:0007669"/>
    <property type="project" value="TreeGrafter"/>
</dbReference>
<evidence type="ECO:0000259" key="6">
    <source>
        <dbReference type="SMART" id="SM00563"/>
    </source>
</evidence>
<dbReference type="Pfam" id="PF03015">
    <property type="entry name" value="Sterile"/>
    <property type="match status" value="1"/>
</dbReference>
<dbReference type="GO" id="GO:0006072">
    <property type="term" value="P:glycerol-3-phosphate metabolic process"/>
    <property type="evidence" value="ECO:0007669"/>
    <property type="project" value="TreeGrafter"/>
</dbReference>
<evidence type="ECO:0000256" key="5">
    <source>
        <dbReference type="ARBA" id="ARBA00023315"/>
    </source>
</evidence>
<dbReference type="Pfam" id="PF19277">
    <property type="entry name" value="GPAT_C"/>
    <property type="match status" value="1"/>
</dbReference>
<dbReference type="GO" id="GO:0012505">
    <property type="term" value="C:endomembrane system"/>
    <property type="evidence" value="ECO:0007669"/>
    <property type="project" value="UniProtKB-SubCell"/>
</dbReference>
<dbReference type="CDD" id="cd09071">
    <property type="entry name" value="FAR_C"/>
    <property type="match status" value="1"/>
</dbReference>
<sequence>MVESFYAGKNLLITGCTGFVGKVLLEKILFSIPQVSRIYVFVRPKKGSSIHERFQKEIIESPCFDRLKKMYSNFDSYIMPKLIPVSGDMLKKGLGLSKEDHLMLKNNLNIIINSAASVDFNQRLDQALQINTLGTLRVIELAKQCRNLHAFVQISTAYVNCDKEGWVQEKIYPYSEDPQEKLKELLSIPVEIIEKQTPKILGKYPNTYTYTKFLTEQILIKEAQGLPLCIVRPTIIGGSWKEPYPGWVDSVSAAGVFYLSIGLGVIKVVMGNHNFIGDQVPVDCVVNCVIVAAAYACKVEKLSVIHIGTSARNPVTWKNCNNVVTGYWNRYPTEKRIGRCNLTLTPNYSVYKGLSYFRRQLPASILNTVAKVSGVPSLVKSSQKIKKLIQRESMISRVFSHFTMHEWIFESQQVIELLKVMSPRDLQVFDFDVSTLDWRIYLTNYSQGLKKNILKEKVETPDEPHALDLISEFKYYSYFSDIKWAYNTGKNTKTRDIKEMRSLILNASRVKKVIEELTTQKNPLTVKEANGQALEIIDVMISDLRMPVIRMFAWGLRKFWRAIYEKVVVNHNQLNEIAKIINNSNVPVVILPNHRSYIDFLIVSYLFFSFGIKMPYIAAVEDFLEILLINKLFKYSGAFYIKRGKGGDSLYTAILTEYVQQLLKDQQVVEFFIEETRSRSGKTAPPKVGLLSMCADTYYQGAAPDVKFLPITINYDRVLEGETFPFELLGEEKVRESLSRIIKAVKILSMNFGKIHIVIGDLISLKDFSLSLELNPVTNESHRIPVTKKLSQEIVLRLQENLAILASTLVASVLMMHRRGVSEDELIKKVEWLRDEIKHRGYRVAGLGAGNASIAVRNALNHLGSVVRHKKDLFEPSVTVESDYQNILMLSYYRNTLHFIFALEAIVASAIFSFGEKLAWGEGVHKKRLMEEVNFLCALLESEYYLRESIRSPESQAKAIEMLIKRGIIEEIDNKYRIIRSGELGITFLCSLIWPSLDTYWIVITFSSALRYRDPLPYMKFIQSVQWFAENLFEDRSILYYESCSQDNIKRAVSNYENMKILESSSVGIVFTEDYLKDEVKSQELLDHINTFRKTSLIKMINQHDNFKQALLPEFPEMPKL</sequence>
<dbReference type="InterPro" id="IPR036291">
    <property type="entry name" value="NAD(P)-bd_dom_sf"/>
</dbReference>
<dbReference type="InterPro" id="IPR045520">
    <property type="entry name" value="GPAT/DHAPAT_C"/>
</dbReference>
<proteinExistence type="inferred from homology"/>
<comment type="subcellular location">
    <subcellularLocation>
        <location evidence="1">Endomembrane system</location>
        <topology evidence="1">Peripheral membrane protein</topology>
    </subcellularLocation>
</comment>
<accession>A0A1R2CYC4</accession>
<evidence type="ECO:0000256" key="4">
    <source>
        <dbReference type="ARBA" id="ARBA00023136"/>
    </source>
</evidence>
<dbReference type="SUPFAM" id="SSF69593">
    <property type="entry name" value="Glycerol-3-phosphate (1)-acyltransferase"/>
    <property type="match status" value="1"/>
</dbReference>
<dbReference type="SMART" id="SM00563">
    <property type="entry name" value="PlsC"/>
    <property type="match status" value="1"/>
</dbReference>
<protein>
    <recommendedName>
        <fullName evidence="6">Phospholipid/glycerol acyltransferase domain-containing protein</fullName>
    </recommendedName>
</protein>
<evidence type="ECO:0000313" key="8">
    <source>
        <dbReference type="Proteomes" id="UP000187209"/>
    </source>
</evidence>
<dbReference type="PANTHER" id="PTHR12563">
    <property type="entry name" value="GLYCEROL-3-PHOSPHATE ACYLTRANSFERASE"/>
    <property type="match status" value="1"/>
</dbReference>
<dbReference type="InterPro" id="IPR002123">
    <property type="entry name" value="Plipid/glycerol_acylTrfase"/>
</dbReference>
<dbReference type="InterPro" id="IPR033640">
    <property type="entry name" value="FAR_C"/>
</dbReference>
<evidence type="ECO:0000256" key="1">
    <source>
        <dbReference type="ARBA" id="ARBA00004184"/>
    </source>
</evidence>
<dbReference type="OrthoDB" id="429813at2759"/>
<dbReference type="InterPro" id="IPR022284">
    <property type="entry name" value="GPAT/DHAPAT"/>
</dbReference>
<name>A0A1R2CYC4_9CILI</name>
<keyword evidence="5" id="KW-0012">Acyltransferase</keyword>
<keyword evidence="4" id="KW-0472">Membrane</keyword>
<evidence type="ECO:0000313" key="7">
    <source>
        <dbReference type="EMBL" id="OMJ94009.1"/>
    </source>
</evidence>
<dbReference type="PANTHER" id="PTHR12563:SF17">
    <property type="entry name" value="DIHYDROXYACETONE PHOSPHATE ACYLTRANSFERASE"/>
    <property type="match status" value="1"/>
</dbReference>
<dbReference type="AlphaFoldDB" id="A0A1R2CYC4"/>
<dbReference type="EMBL" id="MPUH01000033">
    <property type="protein sequence ID" value="OMJ94009.1"/>
    <property type="molecule type" value="Genomic_DNA"/>
</dbReference>
<dbReference type="InterPro" id="IPR041728">
    <property type="entry name" value="GPAT/DHAPAT_LPLAT"/>
</dbReference>
<dbReference type="CDD" id="cd05236">
    <property type="entry name" value="FAR-N_SDR_e"/>
    <property type="match status" value="1"/>
</dbReference>
<dbReference type="FunFam" id="3.40.50.720:FF:000458">
    <property type="entry name" value="Fatty acyl-CoA reductase"/>
    <property type="match status" value="1"/>
</dbReference>
<evidence type="ECO:0000256" key="2">
    <source>
        <dbReference type="ARBA" id="ARBA00007937"/>
    </source>
</evidence>
<reference evidence="7 8" key="1">
    <citation type="submission" date="2016-11" db="EMBL/GenBank/DDBJ databases">
        <title>The macronuclear genome of Stentor coeruleus: a giant cell with tiny introns.</title>
        <authorList>
            <person name="Slabodnick M."/>
            <person name="Ruby J.G."/>
            <person name="Reiff S.B."/>
            <person name="Swart E.C."/>
            <person name="Gosai S."/>
            <person name="Prabakaran S."/>
            <person name="Witkowska E."/>
            <person name="Larue G.E."/>
            <person name="Fisher S."/>
            <person name="Freeman R.M."/>
            <person name="Gunawardena J."/>
            <person name="Chu W."/>
            <person name="Stover N.A."/>
            <person name="Gregory B.D."/>
            <person name="Nowacki M."/>
            <person name="Derisi J."/>
            <person name="Roy S.W."/>
            <person name="Marshall W.F."/>
            <person name="Sood P."/>
        </authorList>
    </citation>
    <scope>NUCLEOTIDE SEQUENCE [LARGE SCALE GENOMIC DNA]</scope>
    <source>
        <strain evidence="7">WM001</strain>
    </source>
</reference>
<keyword evidence="3" id="KW-0808">Transferase</keyword>
<feature type="domain" description="Phospholipid/glycerol acyltransferase" evidence="6">
    <location>
        <begin position="588"/>
        <end position="716"/>
    </location>
</feature>
<organism evidence="7 8">
    <name type="scientific">Stentor coeruleus</name>
    <dbReference type="NCBI Taxonomy" id="5963"/>
    <lineage>
        <taxon>Eukaryota</taxon>
        <taxon>Sar</taxon>
        <taxon>Alveolata</taxon>
        <taxon>Ciliophora</taxon>
        <taxon>Postciliodesmatophora</taxon>
        <taxon>Heterotrichea</taxon>
        <taxon>Heterotrichida</taxon>
        <taxon>Stentoridae</taxon>
        <taxon>Stentor</taxon>
    </lineage>
</organism>
<dbReference type="GO" id="GO:0004366">
    <property type="term" value="F:glycerol-3-phosphate O-acyltransferase activity"/>
    <property type="evidence" value="ECO:0007669"/>
    <property type="project" value="TreeGrafter"/>
</dbReference>
<comment type="caution">
    <text evidence="7">The sequence shown here is derived from an EMBL/GenBank/DDBJ whole genome shotgun (WGS) entry which is preliminary data.</text>
</comment>
<dbReference type="Pfam" id="PF07993">
    <property type="entry name" value="NAD_binding_4"/>
    <property type="match status" value="1"/>
</dbReference>
<keyword evidence="8" id="KW-1185">Reference proteome</keyword>
<dbReference type="Gene3D" id="3.40.50.720">
    <property type="entry name" value="NAD(P)-binding Rossmann-like Domain"/>
    <property type="match status" value="1"/>
</dbReference>
<evidence type="ECO:0000256" key="3">
    <source>
        <dbReference type="ARBA" id="ARBA00022679"/>
    </source>
</evidence>
<dbReference type="GO" id="GO:0008654">
    <property type="term" value="P:phospholipid biosynthetic process"/>
    <property type="evidence" value="ECO:0007669"/>
    <property type="project" value="TreeGrafter"/>
</dbReference>
<dbReference type="SUPFAM" id="SSF51735">
    <property type="entry name" value="NAD(P)-binding Rossmann-fold domains"/>
    <property type="match status" value="1"/>
</dbReference>
<comment type="similarity">
    <text evidence="2">Belongs to the GPAT/DAPAT family.</text>
</comment>
<gene>
    <name evidence="7" type="ORF">SteCoe_2927</name>
</gene>
<dbReference type="InterPro" id="IPR013120">
    <property type="entry name" value="FAR_NAD-bd"/>
</dbReference>
<dbReference type="Pfam" id="PF01553">
    <property type="entry name" value="Acyltransferase"/>
    <property type="match status" value="1"/>
</dbReference>
<dbReference type="Proteomes" id="UP000187209">
    <property type="component" value="Unassembled WGS sequence"/>
</dbReference>
<dbReference type="CDD" id="cd07993">
    <property type="entry name" value="LPLAT_DHAPAT-like"/>
    <property type="match status" value="1"/>
</dbReference>
<dbReference type="GO" id="GO:0019432">
    <property type="term" value="P:triglyceride biosynthetic process"/>
    <property type="evidence" value="ECO:0007669"/>
    <property type="project" value="TreeGrafter"/>
</dbReference>
<dbReference type="GO" id="GO:0031966">
    <property type="term" value="C:mitochondrial membrane"/>
    <property type="evidence" value="ECO:0007669"/>
    <property type="project" value="TreeGrafter"/>
</dbReference>